<dbReference type="Gene3D" id="3.30.505.10">
    <property type="entry name" value="SH2 domain"/>
    <property type="match status" value="1"/>
</dbReference>
<dbReference type="InterPro" id="IPR036860">
    <property type="entry name" value="SH2_dom_sf"/>
</dbReference>
<name>A0A7I8WEL5_9ANNE</name>
<proteinExistence type="inferred from homology"/>
<keyword evidence="2 3" id="KW-0727">SH2 domain</keyword>
<dbReference type="PROSITE" id="PS50001">
    <property type="entry name" value="SH2"/>
    <property type="match status" value="1"/>
</dbReference>
<dbReference type="EMBL" id="CAJFCJ010000059">
    <property type="protein sequence ID" value="CAD5126544.1"/>
    <property type="molecule type" value="Genomic_DNA"/>
</dbReference>
<comment type="similarity">
    <text evidence="1">Belongs to the transcription factor STAT family.</text>
</comment>
<dbReference type="InterPro" id="IPR008967">
    <property type="entry name" value="p53-like_TF_DNA-bd_sf"/>
</dbReference>
<dbReference type="Proteomes" id="UP000549394">
    <property type="component" value="Unassembled WGS sequence"/>
</dbReference>
<evidence type="ECO:0000256" key="1">
    <source>
        <dbReference type="ARBA" id="ARBA00005586"/>
    </source>
</evidence>
<dbReference type="SUPFAM" id="SSF49417">
    <property type="entry name" value="p53-like transcription factors"/>
    <property type="match status" value="1"/>
</dbReference>
<dbReference type="AlphaFoldDB" id="A0A7I8WEL5"/>
<comment type="caution">
    <text evidence="5">The sequence shown here is derived from an EMBL/GenBank/DDBJ whole genome shotgun (WGS) entry which is preliminary data.</text>
</comment>
<dbReference type="OrthoDB" id="6140367at2759"/>
<dbReference type="InterPro" id="IPR000980">
    <property type="entry name" value="SH2"/>
</dbReference>
<sequence length="670" mass="78689">MSKRNLKGCQIDKNSEFSQIDIQYLNELKERINLQILQLEINECVCQLKCFNWPNIVEEILNFFNKFIREVKRIIEEIHNVIFIFIEQCQRFKNEETNFTEISVKRINSLDNLMSEFIESIQEFDIILQELVEESEILQYSDTLNCKTLFMEKHTLMTLDNDLRVATNILYNDLHQLINQFLFVVSPTPEIVKYEKRNVVKSEFTIRLMCSEALKLTTSIGIKEINIIQQIPQMNTSTYELQNKSPKKVIYPSGMVNFEFDLLLQNTSQNKDRLKIDKDNAVASFRYYLNVDLEKFKWHNREFNLCISTRAFGIISQTSQVVQATGNMKWFRCFGEATRKPWSEFKNLLLDYYHRNTGRHLTSEQINYLRDRFMLENDDSIISLNDFLQKRYSDRSTKTNCIKLQKSNFTPWYWFVACINLLNRKEAKQYWQQGLIYGFISKEYADRILTDCHHGTFLVRFAESRIQPTQKAAPNANFTLAVKYENTIYHLQDYLTFNDLEDKKLDLFQTLNEMTIHSTGNKLVANGQVVLSPIENQPLKLKIFTEILSNNNPELSEDCDYNAEGRNYHIILKSSNRTRNKFIAELNGKKEEFEPLTPVVNNTPFTIVQDVLSTLSPVQSPPMRIFIENVCISSRITQMYVPTFQNNLAKPTANNTSIFSRNNMNISDKD</sequence>
<dbReference type="GO" id="GO:0003700">
    <property type="term" value="F:DNA-binding transcription factor activity"/>
    <property type="evidence" value="ECO:0007669"/>
    <property type="project" value="InterPro"/>
</dbReference>
<evidence type="ECO:0000259" key="4">
    <source>
        <dbReference type="PROSITE" id="PS50001"/>
    </source>
</evidence>
<dbReference type="Gene3D" id="1.10.238.10">
    <property type="entry name" value="EF-hand"/>
    <property type="match status" value="1"/>
</dbReference>
<reference evidence="5 6" key="1">
    <citation type="submission" date="2020-08" db="EMBL/GenBank/DDBJ databases">
        <authorList>
            <person name="Hejnol A."/>
        </authorList>
    </citation>
    <scope>NUCLEOTIDE SEQUENCE [LARGE SCALE GENOMIC DNA]</scope>
</reference>
<gene>
    <name evidence="5" type="ORF">DGYR_LOCUS13782</name>
</gene>
<accession>A0A7I8WEL5</accession>
<dbReference type="SUPFAM" id="SSF55550">
    <property type="entry name" value="SH2 domain"/>
    <property type="match status" value="1"/>
</dbReference>
<organism evidence="5 6">
    <name type="scientific">Dimorphilus gyrociliatus</name>
    <dbReference type="NCBI Taxonomy" id="2664684"/>
    <lineage>
        <taxon>Eukaryota</taxon>
        <taxon>Metazoa</taxon>
        <taxon>Spiralia</taxon>
        <taxon>Lophotrochozoa</taxon>
        <taxon>Annelida</taxon>
        <taxon>Polychaeta</taxon>
        <taxon>Polychaeta incertae sedis</taxon>
        <taxon>Dinophilidae</taxon>
        <taxon>Dimorphilus</taxon>
    </lineage>
</organism>
<dbReference type="PANTHER" id="PTHR11801">
    <property type="entry name" value="SIGNAL TRANSDUCER AND ACTIVATOR OF TRANSCRIPTION"/>
    <property type="match status" value="1"/>
</dbReference>
<protein>
    <submittedName>
        <fullName evidence="5">DgyrCDS14645</fullName>
    </submittedName>
</protein>
<keyword evidence="6" id="KW-1185">Reference proteome</keyword>
<evidence type="ECO:0000256" key="2">
    <source>
        <dbReference type="ARBA" id="ARBA00022999"/>
    </source>
</evidence>
<evidence type="ECO:0000256" key="3">
    <source>
        <dbReference type="PROSITE-ProRule" id="PRU00191"/>
    </source>
</evidence>
<dbReference type="InterPro" id="IPR001217">
    <property type="entry name" value="STAT"/>
</dbReference>
<evidence type="ECO:0000313" key="6">
    <source>
        <dbReference type="Proteomes" id="UP000549394"/>
    </source>
</evidence>
<dbReference type="GO" id="GO:0007165">
    <property type="term" value="P:signal transduction"/>
    <property type="evidence" value="ECO:0007669"/>
    <property type="project" value="InterPro"/>
</dbReference>
<evidence type="ECO:0000313" key="5">
    <source>
        <dbReference type="EMBL" id="CAD5126544.1"/>
    </source>
</evidence>
<feature type="domain" description="SH2" evidence="4">
    <location>
        <begin position="431"/>
        <end position="534"/>
    </location>
</feature>